<dbReference type="FunFam" id="2.10.25.10:FF:000038">
    <property type="entry name" value="Fibrillin 2"/>
    <property type="match status" value="1"/>
</dbReference>
<evidence type="ECO:0000259" key="13">
    <source>
        <dbReference type="PROSITE" id="PS50026"/>
    </source>
</evidence>
<dbReference type="SUPFAM" id="SSF57196">
    <property type="entry name" value="EGF/Laminin"/>
    <property type="match status" value="1"/>
</dbReference>
<dbReference type="SMART" id="SM00181">
    <property type="entry name" value="EGF"/>
    <property type="match status" value="1"/>
</dbReference>
<keyword evidence="6" id="KW-0479">Metal-binding</keyword>
<evidence type="ECO:0000256" key="10">
    <source>
        <dbReference type="ARBA" id="ARBA00023157"/>
    </source>
</evidence>
<dbReference type="InterPro" id="IPR000152">
    <property type="entry name" value="EGF-type_Asp/Asn_hydroxyl_site"/>
</dbReference>
<comment type="similarity">
    <text evidence="3">Belongs to the HARBI1 family.</text>
</comment>
<evidence type="ECO:0000313" key="15">
    <source>
        <dbReference type="Proteomes" id="UP000225706"/>
    </source>
</evidence>
<proteinExistence type="inferred from homology"/>
<organism evidence="14 15">
    <name type="scientific">Stylophora pistillata</name>
    <name type="common">Smooth cauliflower coral</name>
    <dbReference type="NCBI Taxonomy" id="50429"/>
    <lineage>
        <taxon>Eukaryota</taxon>
        <taxon>Metazoa</taxon>
        <taxon>Cnidaria</taxon>
        <taxon>Anthozoa</taxon>
        <taxon>Hexacorallia</taxon>
        <taxon>Scleractinia</taxon>
        <taxon>Astrocoeniina</taxon>
        <taxon>Pocilloporidae</taxon>
        <taxon>Stylophora</taxon>
    </lineage>
</organism>
<evidence type="ECO:0000256" key="12">
    <source>
        <dbReference type="PROSITE-ProRule" id="PRU00076"/>
    </source>
</evidence>
<evidence type="ECO:0000256" key="8">
    <source>
        <dbReference type="ARBA" id="ARBA00022737"/>
    </source>
</evidence>
<dbReference type="InterPro" id="IPR045249">
    <property type="entry name" value="HARBI1-like"/>
</dbReference>
<dbReference type="PANTHER" id="PTHR22930">
    <property type="match status" value="1"/>
</dbReference>
<evidence type="ECO:0000256" key="3">
    <source>
        <dbReference type="ARBA" id="ARBA00006958"/>
    </source>
</evidence>
<dbReference type="InterPro" id="IPR027806">
    <property type="entry name" value="HARBI1_dom"/>
</dbReference>
<dbReference type="Proteomes" id="UP000225706">
    <property type="component" value="Unassembled WGS sequence"/>
</dbReference>
<evidence type="ECO:0000256" key="7">
    <source>
        <dbReference type="ARBA" id="ARBA00022729"/>
    </source>
</evidence>
<keyword evidence="4 12" id="KW-0245">EGF-like domain</keyword>
<keyword evidence="9" id="KW-0378">Hydrolase</keyword>
<protein>
    <submittedName>
        <fullName evidence="14">Putative nuclease HARBI1</fullName>
    </submittedName>
</protein>
<evidence type="ECO:0000256" key="1">
    <source>
        <dbReference type="ARBA" id="ARBA00001968"/>
    </source>
</evidence>
<dbReference type="GO" id="GO:0005634">
    <property type="term" value="C:nucleus"/>
    <property type="evidence" value="ECO:0007669"/>
    <property type="project" value="UniProtKB-SubCell"/>
</dbReference>
<dbReference type="InterPro" id="IPR000742">
    <property type="entry name" value="EGF"/>
</dbReference>
<keyword evidence="8" id="KW-0677">Repeat</keyword>
<comment type="subcellular location">
    <subcellularLocation>
        <location evidence="2">Nucleus</location>
    </subcellularLocation>
</comment>
<feature type="domain" description="EGF-like" evidence="13">
    <location>
        <begin position="98"/>
        <end position="138"/>
    </location>
</feature>
<accession>A0A2B4S158</accession>
<keyword evidence="11" id="KW-0539">Nucleus</keyword>
<dbReference type="GO" id="GO:0004518">
    <property type="term" value="F:nuclease activity"/>
    <property type="evidence" value="ECO:0007669"/>
    <property type="project" value="UniProtKB-KW"/>
</dbReference>
<dbReference type="Pfam" id="PF13359">
    <property type="entry name" value="DDE_Tnp_4"/>
    <property type="match status" value="1"/>
</dbReference>
<evidence type="ECO:0000256" key="2">
    <source>
        <dbReference type="ARBA" id="ARBA00004123"/>
    </source>
</evidence>
<dbReference type="PANTHER" id="PTHR22930:SF85">
    <property type="entry name" value="GH03217P-RELATED"/>
    <property type="match status" value="1"/>
</dbReference>
<dbReference type="PROSITE" id="PS01186">
    <property type="entry name" value="EGF_2"/>
    <property type="match status" value="1"/>
</dbReference>
<dbReference type="SMART" id="SM00179">
    <property type="entry name" value="EGF_CA"/>
    <property type="match status" value="1"/>
</dbReference>
<keyword evidence="10" id="KW-1015">Disulfide bond</keyword>
<dbReference type="InterPro" id="IPR018097">
    <property type="entry name" value="EGF_Ca-bd_CS"/>
</dbReference>
<comment type="caution">
    <text evidence="12">Lacks conserved residue(s) required for the propagation of feature annotation.</text>
</comment>
<keyword evidence="15" id="KW-1185">Reference proteome</keyword>
<evidence type="ECO:0000256" key="5">
    <source>
        <dbReference type="ARBA" id="ARBA00022722"/>
    </source>
</evidence>
<dbReference type="InterPro" id="IPR024731">
    <property type="entry name" value="NELL2-like_EGF"/>
</dbReference>
<keyword evidence="7" id="KW-0732">Signal</keyword>
<dbReference type="InterPro" id="IPR001881">
    <property type="entry name" value="EGF-like_Ca-bd_dom"/>
</dbReference>
<sequence length="522" mass="60000">MVYDDLECIFECLHHPLCVSVNLGAEEKLCCKLLSYDKENNTKKYYQKKSSHHYYFEKLPCSSRRCQNRGTCLQTRRNYKLFERLCVNGLSGEYYEKDIDECVTEKDECSNDAVCNNTKGSYNCTCRTGYSGDGRTCKENSICKEAHYIKLIRLLRLMETLTQLLNRRRRRRRFHPYWTFPRPVESWFEIHMHQRNFPEAFFRRHLRMGRDSFDNLLTLLRGYVQRENTRFRDCIPPEKVLAIGLYRIAHGGSHDNTALAMNVGKTTVHEAFRDVVNALYDIRNDFIKLPVTVDETAASIGTFEHLSMLPNIAGAIDGSHIKIRAPRESAVDYFSRYQQHDVVVQAVVNGRKLFIDVAAGFPGSLHDARVLRNSSIYQKAENGDILTAGPMYLIGADEIQPYLVGDSAYPLSPWLQKPYPEGTRDPGEIRFNKELSSARVVVECAFGILKSRWRILDAIEERNIAAVSKIIVACAVLHNFCILAGDEWDEDDFNDDDDNGSNNNDDVLRDGDDIRELLKNNL</sequence>
<keyword evidence="5" id="KW-0540">Nuclease</keyword>
<dbReference type="PROSITE" id="PS00010">
    <property type="entry name" value="ASX_HYDROXYL"/>
    <property type="match status" value="1"/>
</dbReference>
<dbReference type="GO" id="GO:0005509">
    <property type="term" value="F:calcium ion binding"/>
    <property type="evidence" value="ECO:0007669"/>
    <property type="project" value="InterPro"/>
</dbReference>
<dbReference type="CDD" id="cd00054">
    <property type="entry name" value="EGF_CA"/>
    <property type="match status" value="1"/>
</dbReference>
<dbReference type="Gene3D" id="2.10.25.10">
    <property type="entry name" value="Laminin"/>
    <property type="match status" value="1"/>
</dbReference>
<evidence type="ECO:0000256" key="4">
    <source>
        <dbReference type="ARBA" id="ARBA00022536"/>
    </source>
</evidence>
<dbReference type="Pfam" id="PF12947">
    <property type="entry name" value="EGF_3"/>
    <property type="match status" value="1"/>
</dbReference>
<evidence type="ECO:0000313" key="14">
    <source>
        <dbReference type="EMBL" id="PFX22530.1"/>
    </source>
</evidence>
<reference evidence="15" key="1">
    <citation type="journal article" date="2017" name="bioRxiv">
        <title>Comparative analysis of the genomes of Stylophora pistillata and Acropora digitifera provides evidence for extensive differences between species of corals.</title>
        <authorList>
            <person name="Voolstra C.R."/>
            <person name="Li Y."/>
            <person name="Liew Y.J."/>
            <person name="Baumgarten S."/>
            <person name="Zoccola D."/>
            <person name="Flot J.-F."/>
            <person name="Tambutte S."/>
            <person name="Allemand D."/>
            <person name="Aranda M."/>
        </authorList>
    </citation>
    <scope>NUCLEOTIDE SEQUENCE [LARGE SCALE GENOMIC DNA]</scope>
</reference>
<comment type="caution">
    <text evidence="14">The sequence shown here is derived from an EMBL/GenBank/DDBJ whole genome shotgun (WGS) entry which is preliminary data.</text>
</comment>
<evidence type="ECO:0000256" key="11">
    <source>
        <dbReference type="ARBA" id="ARBA00023242"/>
    </source>
</evidence>
<name>A0A2B4S158_STYPI</name>
<dbReference type="OrthoDB" id="2668416at2759"/>
<evidence type="ECO:0000256" key="9">
    <source>
        <dbReference type="ARBA" id="ARBA00022801"/>
    </source>
</evidence>
<dbReference type="EMBL" id="LSMT01000236">
    <property type="protein sequence ID" value="PFX22530.1"/>
    <property type="molecule type" value="Genomic_DNA"/>
</dbReference>
<comment type="cofactor">
    <cofactor evidence="1">
        <name>a divalent metal cation</name>
        <dbReference type="ChEBI" id="CHEBI:60240"/>
    </cofactor>
</comment>
<dbReference type="GO" id="GO:0016787">
    <property type="term" value="F:hydrolase activity"/>
    <property type="evidence" value="ECO:0007669"/>
    <property type="project" value="UniProtKB-KW"/>
</dbReference>
<evidence type="ECO:0000256" key="6">
    <source>
        <dbReference type="ARBA" id="ARBA00022723"/>
    </source>
</evidence>
<dbReference type="AlphaFoldDB" id="A0A2B4S158"/>
<dbReference type="PROSITE" id="PS50026">
    <property type="entry name" value="EGF_3"/>
    <property type="match status" value="1"/>
</dbReference>
<dbReference type="PROSITE" id="PS01187">
    <property type="entry name" value="EGF_CA"/>
    <property type="match status" value="1"/>
</dbReference>
<gene>
    <name evidence="14" type="primary">harbi1</name>
    <name evidence="14" type="ORF">AWC38_SpisGene12930</name>
</gene>